<evidence type="ECO:0000313" key="3">
    <source>
        <dbReference type="EMBL" id="VFK21500.1"/>
    </source>
</evidence>
<proteinExistence type="predicted"/>
<reference evidence="3" key="1">
    <citation type="submission" date="2019-02" db="EMBL/GenBank/DDBJ databases">
        <authorList>
            <person name="Gruber-Vodicka R. H."/>
            <person name="Seah K. B. B."/>
        </authorList>
    </citation>
    <scope>NUCLEOTIDE SEQUENCE</scope>
    <source>
        <strain evidence="2">BECK_BZ163</strain>
        <strain evidence="3">BECK_BZ164</strain>
        <strain evidence="1">BECK_BZ165</strain>
    </source>
</reference>
<organism evidence="3">
    <name type="scientific">Candidatus Kentrum sp. FM</name>
    <dbReference type="NCBI Taxonomy" id="2126340"/>
    <lineage>
        <taxon>Bacteria</taxon>
        <taxon>Pseudomonadati</taxon>
        <taxon>Pseudomonadota</taxon>
        <taxon>Gammaproteobacteria</taxon>
        <taxon>Candidatus Kentrum</taxon>
    </lineage>
</organism>
<sequence>METQKNQSLLHWNYFLALEADIEHLSRYVEFSEENYCTHSIGHWFSLIAK</sequence>
<accession>A0A450WWT8</accession>
<evidence type="ECO:0000313" key="2">
    <source>
        <dbReference type="EMBL" id="VFJ75929.1"/>
    </source>
</evidence>
<dbReference type="EMBL" id="CAADFA010000865">
    <property type="protein sequence ID" value="VFJ75657.1"/>
    <property type="molecule type" value="Genomic_DNA"/>
</dbReference>
<protein>
    <submittedName>
        <fullName evidence="3">Uncharacterized protein</fullName>
    </submittedName>
</protein>
<dbReference type="EMBL" id="CAADFL010000790">
    <property type="protein sequence ID" value="VFK21500.1"/>
    <property type="molecule type" value="Genomic_DNA"/>
</dbReference>
<name>A0A450WWT8_9GAMM</name>
<dbReference type="EMBL" id="CAADEZ010000888">
    <property type="protein sequence ID" value="VFJ75929.1"/>
    <property type="molecule type" value="Genomic_DNA"/>
</dbReference>
<gene>
    <name evidence="2" type="ORF">BECKFM1743A_GA0114220_108881</name>
    <name evidence="3" type="ORF">BECKFM1743B_GA0114221_107901</name>
    <name evidence="1" type="ORF">BECKFM1743C_GA0114222_108651</name>
</gene>
<dbReference type="AlphaFoldDB" id="A0A450WWT8"/>
<evidence type="ECO:0000313" key="1">
    <source>
        <dbReference type="EMBL" id="VFJ75657.1"/>
    </source>
</evidence>